<protein>
    <submittedName>
        <fullName evidence="4">3-oxoacyl-ACP reductase FabG</fullName>
    </submittedName>
    <submittedName>
        <fullName evidence="3">Cyclic-di-GMP-binding biofilm dispersal mediator protein</fullName>
    </submittedName>
</protein>
<dbReference type="FunFam" id="3.40.50.720:FF:000084">
    <property type="entry name" value="Short-chain dehydrogenase reductase"/>
    <property type="match status" value="1"/>
</dbReference>
<dbReference type="PRINTS" id="PR00080">
    <property type="entry name" value="SDRFAMILY"/>
</dbReference>
<comment type="caution">
    <text evidence="3">The sequence shown here is derived from an EMBL/GenBank/DDBJ whole genome shotgun (WGS) entry which is preliminary data.</text>
</comment>
<reference evidence="4" key="2">
    <citation type="journal article" date="2016" name="Genome Announc.">
        <title>Draft Genome Sequences of Two Novel Amoeba-Resistant Intranuclear Bacteria, 'Candidatus Berkiella cookevillensis' and 'Candidatus Berkiella aquae'.</title>
        <authorList>
            <person name="Mehari Y.T."/>
            <person name="Arivett B.A."/>
            <person name="Farone A.L."/>
            <person name="Gunderson J.H."/>
            <person name="Farone M.B."/>
        </authorList>
    </citation>
    <scope>NUCLEOTIDE SEQUENCE</scope>
    <source>
        <strain evidence="4">HT99</strain>
    </source>
</reference>
<dbReference type="PANTHER" id="PTHR42760">
    <property type="entry name" value="SHORT-CHAIN DEHYDROGENASES/REDUCTASES FAMILY MEMBER"/>
    <property type="match status" value="1"/>
</dbReference>
<gene>
    <name evidence="3" type="primary">bdcA</name>
    <name evidence="4" type="ORF">HT99x_003165</name>
    <name evidence="3" type="ORF">HT99x_01085</name>
</gene>
<dbReference type="STRING" id="295108.HT99x_01085"/>
<keyword evidence="5" id="KW-1185">Reference proteome</keyword>
<accession>A0A0Q9Z0A1</accession>
<dbReference type="PRINTS" id="PR00081">
    <property type="entry name" value="GDHRDH"/>
</dbReference>
<evidence type="ECO:0000313" key="4">
    <source>
        <dbReference type="EMBL" id="MCS5710417.1"/>
    </source>
</evidence>
<dbReference type="Gene3D" id="3.40.50.720">
    <property type="entry name" value="NAD(P)-binding Rossmann-like Domain"/>
    <property type="match status" value="1"/>
</dbReference>
<organism evidence="3">
    <name type="scientific">Candidatus Berkiella aquae</name>
    <dbReference type="NCBI Taxonomy" id="295108"/>
    <lineage>
        <taxon>Bacteria</taxon>
        <taxon>Pseudomonadati</taxon>
        <taxon>Pseudomonadota</taxon>
        <taxon>Gammaproteobacteria</taxon>
        <taxon>Candidatus Berkiellales</taxon>
        <taxon>Candidatus Berkiellaceae</taxon>
        <taxon>Candidatus Berkiella</taxon>
    </lineage>
</organism>
<evidence type="ECO:0000313" key="3">
    <source>
        <dbReference type="EMBL" id="KRG21891.1"/>
    </source>
</evidence>
<reference evidence="3" key="1">
    <citation type="submission" date="2015-09" db="EMBL/GenBank/DDBJ databases">
        <title>Draft Genome Sequences of Two Novel Amoeba-resistant Intranuclear Bacteria, Candidatus Berkiella cookevillensis and Candidatus Berkiella aquae.</title>
        <authorList>
            <person name="Mehari Y.T."/>
            <person name="Arivett B.A."/>
            <person name="Farone A.L."/>
            <person name="Gunderson J.H."/>
            <person name="Farone M.B."/>
        </authorList>
    </citation>
    <scope>NUCLEOTIDE SEQUENCE [LARGE SCALE GENOMIC DNA]</scope>
    <source>
        <strain evidence="3">HT99</strain>
    </source>
</reference>
<dbReference type="SUPFAM" id="SSF51735">
    <property type="entry name" value="NAD(P)-binding Rossmann-fold domains"/>
    <property type="match status" value="1"/>
</dbReference>
<proteinExistence type="inferred from homology"/>
<feature type="domain" description="Ketoreductase" evidence="2">
    <location>
        <begin position="6"/>
        <end position="187"/>
    </location>
</feature>
<dbReference type="GO" id="GO:0016616">
    <property type="term" value="F:oxidoreductase activity, acting on the CH-OH group of donors, NAD or NADP as acceptor"/>
    <property type="evidence" value="ECO:0007669"/>
    <property type="project" value="UniProtKB-ARBA"/>
</dbReference>
<comment type="similarity">
    <text evidence="1">Belongs to the short-chain dehydrogenases/reductases (SDR) family.</text>
</comment>
<dbReference type="PROSITE" id="PS00061">
    <property type="entry name" value="ADH_SHORT"/>
    <property type="match status" value="1"/>
</dbReference>
<dbReference type="InterPro" id="IPR020904">
    <property type="entry name" value="Sc_DH/Rdtase_CS"/>
</dbReference>
<dbReference type="InterPro" id="IPR036291">
    <property type="entry name" value="NAD(P)-bd_dom_sf"/>
</dbReference>
<dbReference type="EMBL" id="LKAJ01000003">
    <property type="protein sequence ID" value="KRG21891.1"/>
    <property type="molecule type" value="Genomic_DNA"/>
</dbReference>
<sequence>MKLKDKIAIVTGGSRGIGAAIAKHLAREGANVTITYINGKDKAEAVVNEIKNTGGNAAAVRADSADPKAIMSMVEEVVSKHGRIDILVNSAGVFVTGMADDASYDAKSFEHQFAVNVTGVAAAVRAAAKHIAKNGRIISIGSVAGEHTPGPGMGDYSASKAAIAGYTRGWARDFGSRGITVNNVQPGPIDTDMNPATGDLAKMLMAGIPLGRYGTVDEVAALVTFLASPDASYITGASFNIDGGFSA</sequence>
<reference evidence="4" key="3">
    <citation type="submission" date="2021-06" db="EMBL/GenBank/DDBJ databases">
        <title>Genomic Description and Analysis of Intracellular Bacteria, Candidatus Berkiella cookevillensis and Candidatus Berkiella aquae.</title>
        <authorList>
            <person name="Kidane D.T."/>
            <person name="Mehari Y.T."/>
            <person name="Rice F.C."/>
            <person name="Arivett B.A."/>
            <person name="Farone A.L."/>
            <person name="Berk S.G."/>
            <person name="Farone M.B."/>
        </authorList>
    </citation>
    <scope>NUCLEOTIDE SEQUENCE</scope>
    <source>
        <strain evidence="4">HT99</strain>
    </source>
</reference>
<dbReference type="PANTHER" id="PTHR42760:SF50">
    <property type="entry name" value="SHORT-CHAIN DEHYDROGENASE-RELATED"/>
    <property type="match status" value="1"/>
</dbReference>
<dbReference type="Proteomes" id="UP000051497">
    <property type="component" value="Unassembled WGS sequence"/>
</dbReference>
<dbReference type="InterPro" id="IPR002347">
    <property type="entry name" value="SDR_fam"/>
</dbReference>
<evidence type="ECO:0000256" key="1">
    <source>
        <dbReference type="ARBA" id="ARBA00006484"/>
    </source>
</evidence>
<dbReference type="AlphaFoldDB" id="A0A0Q9Z0A1"/>
<dbReference type="InterPro" id="IPR057326">
    <property type="entry name" value="KR_dom"/>
</dbReference>
<evidence type="ECO:0000313" key="5">
    <source>
        <dbReference type="Proteomes" id="UP000051497"/>
    </source>
</evidence>
<dbReference type="RefSeq" id="WP_200957105.1">
    <property type="nucleotide sequence ID" value="NZ_LKAJ02000001.1"/>
</dbReference>
<evidence type="ECO:0000259" key="2">
    <source>
        <dbReference type="SMART" id="SM00822"/>
    </source>
</evidence>
<name>A0A0Q9Z0A1_9GAMM</name>
<dbReference type="Pfam" id="PF13561">
    <property type="entry name" value="adh_short_C2"/>
    <property type="match status" value="1"/>
</dbReference>
<dbReference type="SMART" id="SM00822">
    <property type="entry name" value="PKS_KR"/>
    <property type="match status" value="1"/>
</dbReference>
<dbReference type="EMBL" id="LKAJ02000001">
    <property type="protein sequence ID" value="MCS5710417.1"/>
    <property type="molecule type" value="Genomic_DNA"/>
</dbReference>